<evidence type="ECO:0000259" key="4">
    <source>
        <dbReference type="PROSITE" id="PS50987"/>
    </source>
</evidence>
<dbReference type="InterPro" id="IPR011991">
    <property type="entry name" value="ArsR-like_HTH"/>
</dbReference>
<evidence type="ECO:0000256" key="2">
    <source>
        <dbReference type="ARBA" id="ARBA00023125"/>
    </source>
</evidence>
<dbReference type="PANTHER" id="PTHR43132">
    <property type="entry name" value="ARSENICAL RESISTANCE OPERON REPRESSOR ARSR-RELATED"/>
    <property type="match status" value="1"/>
</dbReference>
<protein>
    <submittedName>
        <fullName evidence="5">Metalloregulator ArsR/SmtB family transcription factor</fullName>
    </submittedName>
</protein>
<keyword evidence="2" id="KW-0238">DNA-binding</keyword>
<dbReference type="SMART" id="SM00418">
    <property type="entry name" value="HTH_ARSR"/>
    <property type="match status" value="1"/>
</dbReference>
<dbReference type="EMBL" id="BAABJY010000001">
    <property type="protein sequence ID" value="GAA4860017.1"/>
    <property type="molecule type" value="Genomic_DNA"/>
</dbReference>
<dbReference type="Pfam" id="PF01022">
    <property type="entry name" value="HTH_5"/>
    <property type="match status" value="1"/>
</dbReference>
<dbReference type="InterPro" id="IPR001845">
    <property type="entry name" value="HTH_ArsR_DNA-bd_dom"/>
</dbReference>
<keyword evidence="6" id="KW-1185">Reference proteome</keyword>
<keyword evidence="3" id="KW-0804">Transcription</keyword>
<dbReference type="CDD" id="cd00090">
    <property type="entry name" value="HTH_ARSR"/>
    <property type="match status" value="1"/>
</dbReference>
<comment type="caution">
    <text evidence="5">The sequence shown here is derived from an EMBL/GenBank/DDBJ whole genome shotgun (WGS) entry which is preliminary data.</text>
</comment>
<dbReference type="InterPro" id="IPR036390">
    <property type="entry name" value="WH_DNA-bd_sf"/>
</dbReference>
<name>A0ABP9DX67_9GAMM</name>
<evidence type="ECO:0000256" key="1">
    <source>
        <dbReference type="ARBA" id="ARBA00023015"/>
    </source>
</evidence>
<dbReference type="Proteomes" id="UP001501323">
    <property type="component" value="Unassembled WGS sequence"/>
</dbReference>
<proteinExistence type="predicted"/>
<keyword evidence="1" id="KW-0805">Transcription regulation</keyword>
<evidence type="ECO:0000313" key="5">
    <source>
        <dbReference type="EMBL" id="GAA4860017.1"/>
    </source>
</evidence>
<evidence type="ECO:0000313" key="6">
    <source>
        <dbReference type="Proteomes" id="UP001501323"/>
    </source>
</evidence>
<organism evidence="5 6">
    <name type="scientific">Luteimonas vadosa</name>
    <dbReference type="NCBI Taxonomy" id="1165507"/>
    <lineage>
        <taxon>Bacteria</taxon>
        <taxon>Pseudomonadati</taxon>
        <taxon>Pseudomonadota</taxon>
        <taxon>Gammaproteobacteria</taxon>
        <taxon>Lysobacterales</taxon>
        <taxon>Lysobacteraceae</taxon>
        <taxon>Luteimonas</taxon>
    </lineage>
</organism>
<dbReference type="PRINTS" id="PR00778">
    <property type="entry name" value="HTHARSR"/>
</dbReference>
<dbReference type="PANTHER" id="PTHR43132:SF2">
    <property type="entry name" value="ARSENICAL RESISTANCE OPERON REPRESSOR ARSR-RELATED"/>
    <property type="match status" value="1"/>
</dbReference>
<accession>A0ABP9DX67</accession>
<reference evidence="6" key="1">
    <citation type="journal article" date="2019" name="Int. J. Syst. Evol. Microbiol.">
        <title>The Global Catalogue of Microorganisms (GCM) 10K type strain sequencing project: providing services to taxonomists for standard genome sequencing and annotation.</title>
        <authorList>
            <consortium name="The Broad Institute Genomics Platform"/>
            <consortium name="The Broad Institute Genome Sequencing Center for Infectious Disease"/>
            <person name="Wu L."/>
            <person name="Ma J."/>
        </authorList>
    </citation>
    <scope>NUCLEOTIDE SEQUENCE [LARGE SCALE GENOMIC DNA]</scope>
    <source>
        <strain evidence="6">JCM 18392</strain>
    </source>
</reference>
<dbReference type="SUPFAM" id="SSF46785">
    <property type="entry name" value="Winged helix' DNA-binding domain"/>
    <property type="match status" value="1"/>
</dbReference>
<evidence type="ECO:0000256" key="3">
    <source>
        <dbReference type="ARBA" id="ARBA00023163"/>
    </source>
</evidence>
<dbReference type="InterPro" id="IPR051011">
    <property type="entry name" value="Metal_resp_trans_reg"/>
</dbReference>
<dbReference type="NCBIfam" id="NF033788">
    <property type="entry name" value="HTH_metalloreg"/>
    <property type="match status" value="1"/>
</dbReference>
<feature type="domain" description="HTH arsR-type" evidence="4">
    <location>
        <begin position="23"/>
        <end position="122"/>
    </location>
</feature>
<sequence length="122" mass="12794">MPTSPPVTTPALPPPVHAPLPTIDSADMHVHAADAAALLRSMANEQRLLVLCHLVEGELAVGALHARMALSQSALSQHLAVLRAAGLVQARRAGQQVFYSLAPGPGRQVMETLHAVYCAEPA</sequence>
<dbReference type="InterPro" id="IPR036388">
    <property type="entry name" value="WH-like_DNA-bd_sf"/>
</dbReference>
<dbReference type="PROSITE" id="PS50987">
    <property type="entry name" value="HTH_ARSR_2"/>
    <property type="match status" value="1"/>
</dbReference>
<dbReference type="Gene3D" id="1.10.10.10">
    <property type="entry name" value="Winged helix-like DNA-binding domain superfamily/Winged helix DNA-binding domain"/>
    <property type="match status" value="1"/>
</dbReference>
<gene>
    <name evidence="5" type="ORF">GCM10023332_09960</name>
</gene>